<sequence length="714" mass="78940">MAVLPLSSLPVGYRFRPTDEELVNYYLKNKINGKEDKVSVMSLIETNDDEWIFFCPIDRKYRMGRRSNRATAGGYWKATGKDRLIKAVRGTTVIGTKKTLVFYTGRAPSGQKTNWVIHEYRATGKELDGTKPGQGSFVLCKVMKKCNKNLDGTQDENTEGSNFEEFEQNDASPATVQSFSVDRELEPAAPIISGQDGKLPSSGESSILQRFDGTPLVAPLPTEWTNNGSIADDIADKSISSFVLCKLMKKCNKNLDGTQDENTEGSNFEEFEQNDASPATVQSFSVDRESEPAAPIISGQDGKLPSSGESSILQRFDGTPLVAPLPTEWTNNGSIADDIADKSIVETDFELYDMLRRLFPDTNMEPPDAHGKIFSPLHSQVQVELGSSYDWQYPLDIEVGNDQRGAQLLHGTNEDEINQFLDSVIRSTDEYLCDDPESYAVESEISTYINHTESTFVMNNVSCIELDAEVAKAQNNESKAPLLVEMYSRGYKTSDISNEENLRSLGLLENESLGRHCVTVASTSDQSVDLFNSPEADRNNNNAVGGGEDFGTGIRLRSRQSYNQPNAEFFELQGNARRRIRLQQKFQVEPVHSGKWGHLGYNEGNHEANYISDQSVDLQVGEAEEKHSDSVDETQEISLSTSNYVTEVAQEQGSNTVSASVIPISGEKEVSSVPLEAAPPLHLISSSMHMHMRSVLVVVGLSIVFVGIWSCLKF</sequence>
<proteinExistence type="predicted"/>
<organism evidence="1 2">
    <name type="scientific">Rhododendron molle</name>
    <name type="common">Chinese azalea</name>
    <name type="synonym">Azalea mollis</name>
    <dbReference type="NCBI Taxonomy" id="49168"/>
    <lineage>
        <taxon>Eukaryota</taxon>
        <taxon>Viridiplantae</taxon>
        <taxon>Streptophyta</taxon>
        <taxon>Embryophyta</taxon>
        <taxon>Tracheophyta</taxon>
        <taxon>Spermatophyta</taxon>
        <taxon>Magnoliopsida</taxon>
        <taxon>eudicotyledons</taxon>
        <taxon>Gunneridae</taxon>
        <taxon>Pentapetalae</taxon>
        <taxon>asterids</taxon>
        <taxon>Ericales</taxon>
        <taxon>Ericaceae</taxon>
        <taxon>Ericoideae</taxon>
        <taxon>Rhodoreae</taxon>
        <taxon>Rhododendron</taxon>
    </lineage>
</organism>
<keyword evidence="2" id="KW-1185">Reference proteome</keyword>
<protein>
    <submittedName>
        <fullName evidence="1">Uncharacterized protein</fullName>
    </submittedName>
</protein>
<reference evidence="1" key="1">
    <citation type="submission" date="2022-02" db="EMBL/GenBank/DDBJ databases">
        <title>Plant Genome Project.</title>
        <authorList>
            <person name="Zhang R.-G."/>
        </authorList>
    </citation>
    <scope>NUCLEOTIDE SEQUENCE</scope>
    <source>
        <strain evidence="1">AT1</strain>
    </source>
</reference>
<dbReference type="Proteomes" id="UP001062846">
    <property type="component" value="Chromosome 9"/>
</dbReference>
<dbReference type="EMBL" id="CM046396">
    <property type="protein sequence ID" value="KAI8540554.1"/>
    <property type="molecule type" value="Genomic_DNA"/>
</dbReference>
<comment type="caution">
    <text evidence="1">The sequence shown here is derived from an EMBL/GenBank/DDBJ whole genome shotgun (WGS) entry which is preliminary data.</text>
</comment>
<gene>
    <name evidence="1" type="ORF">RHMOL_Rhmol09G0272000</name>
</gene>
<evidence type="ECO:0000313" key="2">
    <source>
        <dbReference type="Proteomes" id="UP001062846"/>
    </source>
</evidence>
<evidence type="ECO:0000313" key="1">
    <source>
        <dbReference type="EMBL" id="KAI8540554.1"/>
    </source>
</evidence>
<accession>A0ACC0MI27</accession>
<name>A0ACC0MI27_RHOML</name>